<dbReference type="SUPFAM" id="SSF81383">
    <property type="entry name" value="F-box domain"/>
    <property type="match status" value="1"/>
</dbReference>
<name>A0A3L6SDU4_PANMI</name>
<organism evidence="2 3">
    <name type="scientific">Panicum miliaceum</name>
    <name type="common">Proso millet</name>
    <name type="synonym">Broomcorn millet</name>
    <dbReference type="NCBI Taxonomy" id="4540"/>
    <lineage>
        <taxon>Eukaryota</taxon>
        <taxon>Viridiplantae</taxon>
        <taxon>Streptophyta</taxon>
        <taxon>Embryophyta</taxon>
        <taxon>Tracheophyta</taxon>
        <taxon>Spermatophyta</taxon>
        <taxon>Magnoliopsida</taxon>
        <taxon>Liliopsida</taxon>
        <taxon>Poales</taxon>
        <taxon>Poaceae</taxon>
        <taxon>PACMAD clade</taxon>
        <taxon>Panicoideae</taxon>
        <taxon>Panicodae</taxon>
        <taxon>Paniceae</taxon>
        <taxon>Panicinae</taxon>
        <taxon>Panicum</taxon>
        <taxon>Panicum sect. Panicum</taxon>
    </lineage>
</organism>
<evidence type="ECO:0000259" key="1">
    <source>
        <dbReference type="Pfam" id="PF23635"/>
    </source>
</evidence>
<gene>
    <name evidence="2" type="ORF">C2845_PM02G17530</name>
</gene>
<reference evidence="3" key="1">
    <citation type="journal article" date="2019" name="Nat. Commun.">
        <title>The genome of broomcorn millet.</title>
        <authorList>
            <person name="Zou C."/>
            <person name="Miki D."/>
            <person name="Li D."/>
            <person name="Tang Q."/>
            <person name="Xiao L."/>
            <person name="Rajput S."/>
            <person name="Deng P."/>
            <person name="Jia W."/>
            <person name="Huang R."/>
            <person name="Zhang M."/>
            <person name="Sun Y."/>
            <person name="Hu J."/>
            <person name="Fu X."/>
            <person name="Schnable P.S."/>
            <person name="Li F."/>
            <person name="Zhang H."/>
            <person name="Feng B."/>
            <person name="Zhu X."/>
            <person name="Liu R."/>
            <person name="Schnable J.C."/>
            <person name="Zhu J.-K."/>
            <person name="Zhang H."/>
        </authorList>
    </citation>
    <scope>NUCLEOTIDE SEQUENCE [LARGE SCALE GENOMIC DNA]</scope>
</reference>
<dbReference type="PANTHER" id="PTHR32133">
    <property type="entry name" value="OS07G0120400 PROTEIN"/>
    <property type="match status" value="1"/>
</dbReference>
<dbReference type="AlphaFoldDB" id="A0A3L6SDU4"/>
<proteinExistence type="predicted"/>
<dbReference type="InterPro" id="IPR036047">
    <property type="entry name" value="F-box-like_dom_sf"/>
</dbReference>
<dbReference type="Pfam" id="PF23635">
    <property type="entry name" value="Beta-prop_AT5G49610-like"/>
    <property type="match status" value="1"/>
</dbReference>
<dbReference type="STRING" id="4540.A0A3L6SDU4"/>
<protein>
    <recommendedName>
        <fullName evidence="1">F-box protein AT5G49610-like beta-propeller domain-containing protein</fullName>
    </recommendedName>
</protein>
<comment type="caution">
    <text evidence="2">The sequence shown here is derived from an EMBL/GenBank/DDBJ whole genome shotgun (WGS) entry which is preliminary data.</text>
</comment>
<sequence>MTSPVALVPPLDNEDLLSLILVHLPPLASSFSSPALVCKRWHRLVRDPGFLRRLRAFHRTPPVLGFFHNSPDSPRFVATQGMSGIRIATAVRDLRRDSAGGMWWFVDCRHGRALLRSRDWVDLLVWDPITGHRVLITVPDQVRVGASDCNAAVLCPSGATGCGGACRSSPFSVVVVFTRGHRAFACVYSSLIRAWGELVSMPTPSQECELTEEPGAFVGDEMYWLLGESSILEFRLSDQKLALVERPLEIFSVYRRNIRVLRSEGSVLGLAAVKNFSLHLWAREADLCGTTKWVLHRAIELCTLLELPLTQPHVGSIPVWISGLGEDGNVVFLRTIVGMFVLWPETMQFKMVTNNVLMKTVYPYAKFYFPEGNSNYPHYFC</sequence>
<evidence type="ECO:0000313" key="3">
    <source>
        <dbReference type="Proteomes" id="UP000275267"/>
    </source>
</evidence>
<evidence type="ECO:0000313" key="2">
    <source>
        <dbReference type="EMBL" id="RLN18146.1"/>
    </source>
</evidence>
<feature type="domain" description="F-box protein AT5G49610-like beta-propeller" evidence="1">
    <location>
        <begin position="106"/>
        <end position="352"/>
    </location>
</feature>
<dbReference type="OrthoDB" id="664184at2759"/>
<dbReference type="EMBL" id="PQIB02000005">
    <property type="protein sequence ID" value="RLN18146.1"/>
    <property type="molecule type" value="Genomic_DNA"/>
</dbReference>
<keyword evidence="3" id="KW-1185">Reference proteome</keyword>
<dbReference type="Proteomes" id="UP000275267">
    <property type="component" value="Unassembled WGS sequence"/>
</dbReference>
<dbReference type="InterPro" id="IPR056594">
    <property type="entry name" value="AT5G49610-like_b-prop"/>
</dbReference>
<accession>A0A3L6SDU4</accession>
<dbReference type="PANTHER" id="PTHR32133:SF302">
    <property type="entry name" value="F-BOX DOMAIN CONTAINING PROTEIN, EXPRESSED"/>
    <property type="match status" value="1"/>
</dbReference>